<evidence type="ECO:0000313" key="1">
    <source>
        <dbReference type="EMBL" id="MBE9660461.1"/>
    </source>
</evidence>
<proteinExistence type="predicted"/>
<dbReference type="AlphaFoldDB" id="A0A929KS27"/>
<dbReference type="EMBL" id="JADFFL010000001">
    <property type="protein sequence ID" value="MBE9660461.1"/>
    <property type="molecule type" value="Genomic_DNA"/>
</dbReference>
<name>A0A929KS27_9SPHI</name>
<evidence type="ECO:0008006" key="3">
    <source>
        <dbReference type="Google" id="ProtNLM"/>
    </source>
</evidence>
<reference evidence="1" key="1">
    <citation type="submission" date="2020-10" db="EMBL/GenBank/DDBJ databases">
        <title>Mucilaginibacter mali sp. nov., isolated from rhizosphere soil of apple orchard.</title>
        <authorList>
            <person name="Lee J.-S."/>
            <person name="Kim H.S."/>
            <person name="Kim J.-S."/>
        </authorList>
    </citation>
    <scope>NUCLEOTIDE SEQUENCE</scope>
    <source>
        <strain evidence="1">KCTC 22746</strain>
    </source>
</reference>
<gene>
    <name evidence="1" type="ORF">IRJ16_01055</name>
</gene>
<dbReference type="Proteomes" id="UP000622475">
    <property type="component" value="Unassembled WGS sequence"/>
</dbReference>
<sequence>MKTKNILVPTDFSLASLTAINNLLHKHPDQKFNISMVHFMQVSDSITELLMLSRRASEYQHITQEFEDQLGNLKRLKKDQLVNVSYEFFYGSTVAVFKNFLEAKDIESVVSVKDHTYNKLNRYSVDPELLIQKCKYPVIEVSAVMVPVVTVAARVAAPQVEELEEV</sequence>
<dbReference type="RefSeq" id="WP_194109662.1">
    <property type="nucleotide sequence ID" value="NZ_JADFFL010000001.1"/>
</dbReference>
<keyword evidence="2" id="KW-1185">Reference proteome</keyword>
<comment type="caution">
    <text evidence="1">The sequence shown here is derived from an EMBL/GenBank/DDBJ whole genome shotgun (WGS) entry which is preliminary data.</text>
</comment>
<accession>A0A929KS27</accession>
<protein>
    <recommendedName>
        <fullName evidence="3">Nucleotide-binding universal stress UspA family protein</fullName>
    </recommendedName>
</protein>
<dbReference type="SUPFAM" id="SSF52402">
    <property type="entry name" value="Adenine nucleotide alpha hydrolases-like"/>
    <property type="match status" value="1"/>
</dbReference>
<organism evidence="1 2">
    <name type="scientific">Mucilaginibacter myungsuensis</name>
    <dbReference type="NCBI Taxonomy" id="649104"/>
    <lineage>
        <taxon>Bacteria</taxon>
        <taxon>Pseudomonadati</taxon>
        <taxon>Bacteroidota</taxon>
        <taxon>Sphingobacteriia</taxon>
        <taxon>Sphingobacteriales</taxon>
        <taxon>Sphingobacteriaceae</taxon>
        <taxon>Mucilaginibacter</taxon>
    </lineage>
</organism>
<evidence type="ECO:0000313" key="2">
    <source>
        <dbReference type="Proteomes" id="UP000622475"/>
    </source>
</evidence>